<name>A0A944CEK2_9HYPH</name>
<evidence type="ECO:0000256" key="3">
    <source>
        <dbReference type="SAM" id="SignalP"/>
    </source>
</evidence>
<feature type="coiled-coil region" evidence="1">
    <location>
        <begin position="85"/>
        <end position="112"/>
    </location>
</feature>
<gene>
    <name evidence="4" type="ORF">DYI23_13140</name>
</gene>
<evidence type="ECO:0008006" key="6">
    <source>
        <dbReference type="Google" id="ProtNLM"/>
    </source>
</evidence>
<feature type="compositionally biased region" description="Acidic residues" evidence="2">
    <location>
        <begin position="144"/>
        <end position="161"/>
    </location>
</feature>
<feature type="region of interest" description="Disordered" evidence="2">
    <location>
        <begin position="23"/>
        <end position="42"/>
    </location>
</feature>
<keyword evidence="3" id="KW-0732">Signal</keyword>
<feature type="region of interest" description="Disordered" evidence="2">
    <location>
        <begin position="114"/>
        <end position="165"/>
    </location>
</feature>
<feature type="chain" id="PRO_5036888623" description="Secreted protein" evidence="3">
    <location>
        <begin position="24"/>
        <end position="194"/>
    </location>
</feature>
<dbReference type="Proteomes" id="UP000705379">
    <property type="component" value="Unassembled WGS sequence"/>
</dbReference>
<feature type="compositionally biased region" description="Basic and acidic residues" evidence="2">
    <location>
        <begin position="30"/>
        <end position="42"/>
    </location>
</feature>
<proteinExistence type="predicted"/>
<sequence length="194" mass="20785">MVWSLIALASIAVAVPGPQIAHAQDQTTVETERDADPKADLEQEKRYALVPSGDDILRIDREAGSVSFCRKTNDIWRCVPAPLAEEAYLAEIASLVDEVDELKARLRELEAGAGDATIGSGNPGAENGATSPAITGEVPTAGNADEDAGKDTPLSDEDEAQLEQMLNFSEKAMRRFFGLMKDLRDELDSPADGN</sequence>
<evidence type="ECO:0000256" key="1">
    <source>
        <dbReference type="SAM" id="Coils"/>
    </source>
</evidence>
<accession>A0A944CEK2</accession>
<organism evidence="4 5">
    <name type="scientific">Roseibium polysiphoniae</name>
    <dbReference type="NCBI Taxonomy" id="2571221"/>
    <lineage>
        <taxon>Bacteria</taxon>
        <taxon>Pseudomonadati</taxon>
        <taxon>Pseudomonadota</taxon>
        <taxon>Alphaproteobacteria</taxon>
        <taxon>Hyphomicrobiales</taxon>
        <taxon>Stappiaceae</taxon>
        <taxon>Roseibium</taxon>
    </lineage>
</organism>
<protein>
    <recommendedName>
        <fullName evidence="6">Secreted protein</fullName>
    </recommendedName>
</protein>
<dbReference type="EMBL" id="QTKU01000003">
    <property type="protein sequence ID" value="MBS8261162.1"/>
    <property type="molecule type" value="Genomic_DNA"/>
</dbReference>
<comment type="caution">
    <text evidence="4">The sequence shown here is derived from an EMBL/GenBank/DDBJ whole genome shotgun (WGS) entry which is preliminary data.</text>
</comment>
<evidence type="ECO:0000256" key="2">
    <source>
        <dbReference type="SAM" id="MobiDB-lite"/>
    </source>
</evidence>
<evidence type="ECO:0000313" key="5">
    <source>
        <dbReference type="Proteomes" id="UP000705379"/>
    </source>
</evidence>
<evidence type="ECO:0000313" key="4">
    <source>
        <dbReference type="EMBL" id="MBS8261162.1"/>
    </source>
</evidence>
<reference evidence="4" key="2">
    <citation type="journal article" date="2021" name="Microorganisms">
        <title>Bacterial Dimethylsulfoniopropionate Biosynthesis in the East China Sea.</title>
        <authorList>
            <person name="Liu J."/>
            <person name="Zhang Y."/>
            <person name="Liu J."/>
            <person name="Zhong H."/>
            <person name="Williams B.T."/>
            <person name="Zheng Y."/>
            <person name="Curson A.R.J."/>
            <person name="Sun C."/>
            <person name="Sun H."/>
            <person name="Song D."/>
            <person name="Wagner Mackenzie B."/>
            <person name="Bermejo Martinez A."/>
            <person name="Todd J.D."/>
            <person name="Zhang X.H."/>
        </authorList>
    </citation>
    <scope>NUCLEOTIDE SEQUENCE</scope>
    <source>
        <strain evidence="4">AESS21</strain>
    </source>
</reference>
<feature type="signal peptide" evidence="3">
    <location>
        <begin position="1"/>
        <end position="23"/>
    </location>
</feature>
<keyword evidence="1" id="KW-0175">Coiled coil</keyword>
<dbReference type="AlphaFoldDB" id="A0A944CEK2"/>
<reference evidence="4" key="1">
    <citation type="submission" date="2018-08" db="EMBL/GenBank/DDBJ databases">
        <authorList>
            <person name="Jin W."/>
            <person name="Wang H."/>
            <person name="Yang Y."/>
            <person name="Li M."/>
            <person name="Liu J."/>
        </authorList>
    </citation>
    <scope>NUCLEOTIDE SEQUENCE</scope>
    <source>
        <strain evidence="4">AESS21</strain>
    </source>
</reference>